<protein>
    <submittedName>
        <fullName evidence="3">Stress responsive A/B barrel domain protein</fullName>
    </submittedName>
</protein>
<dbReference type="InterPro" id="IPR044662">
    <property type="entry name" value="HS1/DABB1-like"/>
</dbReference>
<dbReference type="Pfam" id="PF07876">
    <property type="entry name" value="Dabb"/>
    <property type="match status" value="1"/>
</dbReference>
<dbReference type="SMART" id="SM00886">
    <property type="entry name" value="Dabb"/>
    <property type="match status" value="1"/>
</dbReference>
<accession>A0AAN6E5V4</accession>
<dbReference type="EMBL" id="MU404351">
    <property type="protein sequence ID" value="KAI1617150.1"/>
    <property type="molecule type" value="Genomic_DNA"/>
</dbReference>
<dbReference type="PROSITE" id="PS51502">
    <property type="entry name" value="S_R_A_B_BARREL"/>
    <property type="match status" value="1"/>
</dbReference>
<feature type="domain" description="Stress-response A/B barrel" evidence="2">
    <location>
        <begin position="17"/>
        <end position="120"/>
    </location>
</feature>
<gene>
    <name evidence="3" type="ORF">EDD36DRAFT_155057</name>
</gene>
<evidence type="ECO:0000256" key="1">
    <source>
        <dbReference type="ARBA" id="ARBA00011738"/>
    </source>
</evidence>
<dbReference type="InterPro" id="IPR013097">
    <property type="entry name" value="Dabb"/>
</dbReference>
<dbReference type="AlphaFoldDB" id="A0AAN6E5V4"/>
<dbReference type="PANTHER" id="PTHR33178">
    <property type="match status" value="1"/>
</dbReference>
<dbReference type="Proteomes" id="UP001203852">
    <property type="component" value="Unassembled WGS sequence"/>
</dbReference>
<evidence type="ECO:0000313" key="4">
    <source>
        <dbReference type="Proteomes" id="UP001203852"/>
    </source>
</evidence>
<reference evidence="3" key="1">
    <citation type="journal article" date="2022" name="bioRxiv">
        <title>Deciphering the potential niche of two novel black yeast fungi from a biological soil crust based on their genomes, phenotypes, and melanin regulation.</title>
        <authorList>
            <consortium name="DOE Joint Genome Institute"/>
            <person name="Carr E.C."/>
            <person name="Barton Q."/>
            <person name="Grambo S."/>
            <person name="Sullivan M."/>
            <person name="Renfro C.M."/>
            <person name="Kuo A."/>
            <person name="Pangilinan J."/>
            <person name="Lipzen A."/>
            <person name="Keymanesh K."/>
            <person name="Savage E."/>
            <person name="Barry K."/>
            <person name="Grigoriev I.V."/>
            <person name="Riekhof W.R."/>
            <person name="Harris S.S."/>
        </authorList>
    </citation>
    <scope>NUCLEOTIDE SEQUENCE</scope>
    <source>
        <strain evidence="3">JF 03-4F</strain>
    </source>
</reference>
<dbReference type="InterPro" id="IPR011008">
    <property type="entry name" value="Dimeric_a/b-barrel"/>
</dbReference>
<comment type="subunit">
    <text evidence="1">Homodimer.</text>
</comment>
<comment type="caution">
    <text evidence="3">The sequence shown here is derived from an EMBL/GenBank/DDBJ whole genome shotgun (WGS) entry which is preliminary data.</text>
</comment>
<sequence>MGSVAPASPERITTSPILHVVHFRFYPSITPEVRASISQAFLDLRYTCISPTTKKPYIKSFTGGRDVSIENLQHGFSHVFMLEFETQEDRDWYVNEDPIHRRFGVEQLTGVVEDVMVVDFRRGEL</sequence>
<dbReference type="PANTHER" id="PTHR33178:SF10">
    <property type="entry name" value="STRESS-RESPONSE A_B BARREL DOMAIN-CONTAINING PROTEIN"/>
    <property type="match status" value="1"/>
</dbReference>
<proteinExistence type="predicted"/>
<evidence type="ECO:0000259" key="2">
    <source>
        <dbReference type="PROSITE" id="PS51502"/>
    </source>
</evidence>
<keyword evidence="4" id="KW-1185">Reference proteome</keyword>
<name>A0AAN6E5V4_9EURO</name>
<dbReference type="SUPFAM" id="SSF54909">
    <property type="entry name" value="Dimeric alpha+beta barrel"/>
    <property type="match status" value="1"/>
</dbReference>
<organism evidence="3 4">
    <name type="scientific">Exophiala viscosa</name>
    <dbReference type="NCBI Taxonomy" id="2486360"/>
    <lineage>
        <taxon>Eukaryota</taxon>
        <taxon>Fungi</taxon>
        <taxon>Dikarya</taxon>
        <taxon>Ascomycota</taxon>
        <taxon>Pezizomycotina</taxon>
        <taxon>Eurotiomycetes</taxon>
        <taxon>Chaetothyriomycetidae</taxon>
        <taxon>Chaetothyriales</taxon>
        <taxon>Herpotrichiellaceae</taxon>
        <taxon>Exophiala</taxon>
    </lineage>
</organism>
<dbReference type="Gene3D" id="3.30.70.100">
    <property type="match status" value="1"/>
</dbReference>
<evidence type="ECO:0000313" key="3">
    <source>
        <dbReference type="EMBL" id="KAI1617150.1"/>
    </source>
</evidence>